<evidence type="ECO:0000313" key="1">
    <source>
        <dbReference type="EMBL" id="MDI7922458.1"/>
    </source>
</evidence>
<proteinExistence type="predicted"/>
<organism evidence="1 2">
    <name type="scientific">Ferirhizobium litorale</name>
    <dbReference type="NCBI Taxonomy" id="2927786"/>
    <lineage>
        <taxon>Bacteria</taxon>
        <taxon>Pseudomonadati</taxon>
        <taxon>Pseudomonadota</taxon>
        <taxon>Alphaproteobacteria</taxon>
        <taxon>Hyphomicrobiales</taxon>
        <taxon>Rhizobiaceae</taxon>
        <taxon>Ferirhizobium</taxon>
    </lineage>
</organism>
<protein>
    <submittedName>
        <fullName evidence="1">Tetratricopeptide repeat protein</fullName>
    </submittedName>
</protein>
<comment type="caution">
    <text evidence="1">The sequence shown here is derived from an EMBL/GenBank/DDBJ whole genome shotgun (WGS) entry which is preliminary data.</text>
</comment>
<accession>A0AAE3QG20</accession>
<gene>
    <name evidence="1" type="ORF">MRS75_10205</name>
</gene>
<dbReference type="RefSeq" id="WP_311786596.1">
    <property type="nucleotide sequence ID" value="NZ_JALDYY010000005.1"/>
</dbReference>
<sequence>MARALAYNGRATDAKAYLDAAVRVAPHGSSSRLLLAGLVYFSLGQFEGAIAALDVIDPKTFNFLNNQQRLFLLAAAHAHLGHAEMSAKSAADLETYRDANGLRAVSYLPFRQPADTARLLTGLTNAGVPDLPFGYRWDSKDRLTGEEIKLLIFGNEVRGRDMDTGETYTRKTGLDGSSGISIGSFSRKGTSKVDGNLICSLWDIAIAMNCATIFRNPNGTRAGRNEYVFVTHEQRVEFSVVE</sequence>
<dbReference type="SUPFAM" id="SSF48452">
    <property type="entry name" value="TPR-like"/>
    <property type="match status" value="1"/>
</dbReference>
<keyword evidence="2" id="KW-1185">Reference proteome</keyword>
<dbReference type="Proteomes" id="UP001161580">
    <property type="component" value="Unassembled WGS sequence"/>
</dbReference>
<dbReference type="AlphaFoldDB" id="A0AAE3QG20"/>
<evidence type="ECO:0000313" key="2">
    <source>
        <dbReference type="Proteomes" id="UP001161580"/>
    </source>
</evidence>
<dbReference type="EMBL" id="JALDYZ010000004">
    <property type="protein sequence ID" value="MDI7922458.1"/>
    <property type="molecule type" value="Genomic_DNA"/>
</dbReference>
<dbReference type="InterPro" id="IPR011990">
    <property type="entry name" value="TPR-like_helical_dom_sf"/>
</dbReference>
<name>A0AAE3QG20_9HYPH</name>
<reference evidence="1" key="1">
    <citation type="submission" date="2022-03" db="EMBL/GenBank/DDBJ databases">
        <title>Fererhizobium litorale gen. nov., sp. nov., isolated from sandy sediments of the Sea of Japan seashore.</title>
        <authorList>
            <person name="Romanenko L."/>
            <person name="Kurilenko V."/>
            <person name="Otstavnykh N."/>
            <person name="Svetashev V."/>
            <person name="Tekutyeva L."/>
            <person name="Isaeva M."/>
            <person name="Mikhailov V."/>
        </authorList>
    </citation>
    <scope>NUCLEOTIDE SEQUENCE</scope>
    <source>
        <strain evidence="1">KMM 9576</strain>
    </source>
</reference>